<organism evidence="4 5">
    <name type="scientific">Alkaliphilus flagellatus</name>
    <dbReference type="NCBI Taxonomy" id="2841507"/>
    <lineage>
        <taxon>Bacteria</taxon>
        <taxon>Bacillati</taxon>
        <taxon>Bacillota</taxon>
        <taxon>Clostridia</taxon>
        <taxon>Peptostreptococcales</taxon>
        <taxon>Natronincolaceae</taxon>
        <taxon>Alkaliphilus</taxon>
    </lineage>
</organism>
<dbReference type="PANTHER" id="PTHR42798">
    <property type="entry name" value="LIPOPROTEIN-RELEASING SYSTEM ATP-BINDING PROTEIN LOLD"/>
    <property type="match status" value="1"/>
</dbReference>
<dbReference type="CDD" id="cd03255">
    <property type="entry name" value="ABC_MJ0796_LolCDE_FtsE"/>
    <property type="match status" value="1"/>
</dbReference>
<sequence>MGLIEIEDISRTYKDGQVSVKAIKQISIEIADGDFVSIMGPSGSGKSTLMNIIGCLDKPSSGSYKLAGQQVHKLNDSQLATIRNEFMGFVFQQFHLISKLNALENVELPLIYQGVIGKERKKRALEALESVGLGERAKHMPSQLSGGEQQRVAIARAIVSNPKLILADEPTGALDSKSSKNIMSIFQKLNRERKITIVQVTHERDIGEYGNHIYNIKDGEIDCIEEIKHTETENNQ</sequence>
<dbReference type="PROSITE" id="PS00211">
    <property type="entry name" value="ABC_TRANSPORTER_1"/>
    <property type="match status" value="1"/>
</dbReference>
<dbReference type="InterPro" id="IPR017911">
    <property type="entry name" value="MacB-like_ATP-bd"/>
</dbReference>
<evidence type="ECO:0000259" key="3">
    <source>
        <dbReference type="PROSITE" id="PS50893"/>
    </source>
</evidence>
<evidence type="ECO:0000313" key="4">
    <source>
        <dbReference type="EMBL" id="MBU5676518.1"/>
    </source>
</evidence>
<keyword evidence="4" id="KW-0547">Nucleotide-binding</keyword>
<dbReference type="GO" id="GO:0005524">
    <property type="term" value="F:ATP binding"/>
    <property type="evidence" value="ECO:0007669"/>
    <property type="project" value="UniProtKB-KW"/>
</dbReference>
<keyword evidence="2" id="KW-0813">Transport</keyword>
<proteinExistence type="inferred from homology"/>
<evidence type="ECO:0000256" key="1">
    <source>
        <dbReference type="ARBA" id="ARBA00005417"/>
    </source>
</evidence>
<name>A0ABS6G2D5_9FIRM</name>
<dbReference type="EMBL" id="JAHLQK010000003">
    <property type="protein sequence ID" value="MBU5676518.1"/>
    <property type="molecule type" value="Genomic_DNA"/>
</dbReference>
<evidence type="ECO:0000313" key="5">
    <source>
        <dbReference type="Proteomes" id="UP000779508"/>
    </source>
</evidence>
<dbReference type="Pfam" id="PF00005">
    <property type="entry name" value="ABC_tran"/>
    <property type="match status" value="1"/>
</dbReference>
<dbReference type="RefSeq" id="WP_216416340.1">
    <property type="nucleotide sequence ID" value="NZ_JAHLQK010000003.1"/>
</dbReference>
<dbReference type="PROSITE" id="PS50893">
    <property type="entry name" value="ABC_TRANSPORTER_2"/>
    <property type="match status" value="1"/>
</dbReference>
<keyword evidence="4" id="KW-0067">ATP-binding</keyword>
<dbReference type="PANTHER" id="PTHR42798:SF6">
    <property type="entry name" value="CELL DIVISION ATP-BINDING PROTEIN FTSE"/>
    <property type="match status" value="1"/>
</dbReference>
<comment type="similarity">
    <text evidence="1">Belongs to the ABC transporter superfamily.</text>
</comment>
<keyword evidence="5" id="KW-1185">Reference proteome</keyword>
<dbReference type="InterPro" id="IPR003593">
    <property type="entry name" value="AAA+_ATPase"/>
</dbReference>
<dbReference type="InterPro" id="IPR003439">
    <property type="entry name" value="ABC_transporter-like_ATP-bd"/>
</dbReference>
<evidence type="ECO:0000256" key="2">
    <source>
        <dbReference type="ARBA" id="ARBA00022448"/>
    </source>
</evidence>
<reference evidence="4 5" key="1">
    <citation type="submission" date="2021-06" db="EMBL/GenBank/DDBJ databases">
        <authorList>
            <person name="Sun Q."/>
            <person name="Li D."/>
        </authorList>
    </citation>
    <scope>NUCLEOTIDE SEQUENCE [LARGE SCALE GENOMIC DNA]</scope>
    <source>
        <strain evidence="4 5">MSJ-5</strain>
    </source>
</reference>
<gene>
    <name evidence="4" type="ORF">KQI88_08820</name>
</gene>
<dbReference type="InterPro" id="IPR017871">
    <property type="entry name" value="ABC_transporter-like_CS"/>
</dbReference>
<comment type="caution">
    <text evidence="4">The sequence shown here is derived from an EMBL/GenBank/DDBJ whole genome shotgun (WGS) entry which is preliminary data.</text>
</comment>
<feature type="domain" description="ABC transporter" evidence="3">
    <location>
        <begin position="4"/>
        <end position="236"/>
    </location>
</feature>
<accession>A0ABS6G2D5</accession>
<dbReference type="SMART" id="SM00382">
    <property type="entry name" value="AAA"/>
    <property type="match status" value="1"/>
</dbReference>
<protein>
    <submittedName>
        <fullName evidence="4">ABC transporter ATP-binding protein</fullName>
    </submittedName>
</protein>
<dbReference type="Proteomes" id="UP000779508">
    <property type="component" value="Unassembled WGS sequence"/>
</dbReference>